<dbReference type="AlphaFoldDB" id="A0A2T3N1L2"/>
<accession>A0A2T3N1L2</accession>
<evidence type="ECO:0000313" key="2">
    <source>
        <dbReference type="Proteomes" id="UP000240904"/>
    </source>
</evidence>
<name>A0A2T3N1L2_9GAMM</name>
<proteinExistence type="predicted"/>
<evidence type="ECO:0000313" key="1">
    <source>
        <dbReference type="EMBL" id="PSW06183.1"/>
    </source>
</evidence>
<organism evidence="1 2">
    <name type="scientific">Photobacterium lipolyticum</name>
    <dbReference type="NCBI Taxonomy" id="266810"/>
    <lineage>
        <taxon>Bacteria</taxon>
        <taxon>Pseudomonadati</taxon>
        <taxon>Pseudomonadota</taxon>
        <taxon>Gammaproteobacteria</taxon>
        <taxon>Vibrionales</taxon>
        <taxon>Vibrionaceae</taxon>
        <taxon>Photobacterium</taxon>
    </lineage>
</organism>
<reference evidence="1 2" key="1">
    <citation type="submission" date="2018-03" db="EMBL/GenBank/DDBJ databases">
        <title>Whole genome sequencing of Histamine producing bacteria.</title>
        <authorList>
            <person name="Butler K."/>
        </authorList>
    </citation>
    <scope>NUCLEOTIDE SEQUENCE [LARGE SCALE GENOMIC DNA]</scope>
    <source>
        <strain evidence="1 2">DSM 16190</strain>
    </source>
</reference>
<comment type="caution">
    <text evidence="1">The sequence shown here is derived from an EMBL/GenBank/DDBJ whole genome shotgun (WGS) entry which is preliminary data.</text>
</comment>
<dbReference type="RefSeq" id="WP_107282563.1">
    <property type="nucleotide sequence ID" value="NZ_PYMC01000003.1"/>
</dbReference>
<sequence length="103" mass="11824">MSEDNLDWVLRDKQNIAQVLEMIAAEAPDIKHDTIRLFVDNNKQHFTITSFVLDVVCHPDNQALLTKETATHIALIHNFTVPIYDGNWSIRLAEDLISKLKQL</sequence>
<keyword evidence="2" id="KW-1185">Reference proteome</keyword>
<dbReference type="EMBL" id="PYMC01000003">
    <property type="protein sequence ID" value="PSW06183.1"/>
    <property type="molecule type" value="Genomic_DNA"/>
</dbReference>
<dbReference type="Proteomes" id="UP000240904">
    <property type="component" value="Unassembled WGS sequence"/>
</dbReference>
<gene>
    <name evidence="1" type="ORF">C9I89_06655</name>
</gene>
<protein>
    <submittedName>
        <fullName evidence="1">Uncharacterized protein</fullName>
    </submittedName>
</protein>